<feature type="region of interest" description="Disordered" evidence="4">
    <location>
        <begin position="18"/>
        <end position="63"/>
    </location>
</feature>
<evidence type="ECO:0000259" key="5">
    <source>
        <dbReference type="PROSITE" id="PS50061"/>
    </source>
</evidence>
<dbReference type="AlphaFoldDB" id="B3S711"/>
<dbReference type="InterPro" id="IPR036388">
    <property type="entry name" value="WH-like_DNA-bd_sf"/>
</dbReference>
<evidence type="ECO:0000313" key="7">
    <source>
        <dbReference type="Proteomes" id="UP000009022"/>
    </source>
</evidence>
<protein>
    <recommendedName>
        <fullName evidence="5">ETS domain-containing protein</fullName>
    </recommendedName>
</protein>
<reference evidence="6 7" key="1">
    <citation type="journal article" date="2008" name="Nature">
        <title>The Trichoplax genome and the nature of placozoans.</title>
        <authorList>
            <person name="Srivastava M."/>
            <person name="Begovic E."/>
            <person name="Chapman J."/>
            <person name="Putnam N.H."/>
            <person name="Hellsten U."/>
            <person name="Kawashima T."/>
            <person name="Kuo A."/>
            <person name="Mitros T."/>
            <person name="Salamov A."/>
            <person name="Carpenter M.L."/>
            <person name="Signorovitch A.Y."/>
            <person name="Moreno M.A."/>
            <person name="Kamm K."/>
            <person name="Grimwood J."/>
            <person name="Schmutz J."/>
            <person name="Shapiro H."/>
            <person name="Grigoriev I.V."/>
            <person name="Buss L.W."/>
            <person name="Schierwater B."/>
            <person name="Dellaporta S.L."/>
            <person name="Rokhsar D.S."/>
        </authorList>
    </citation>
    <scope>NUCLEOTIDE SEQUENCE [LARGE SCALE GENOMIC DNA]</scope>
    <source>
        <strain evidence="6 7">Grell-BS-1999</strain>
    </source>
</reference>
<dbReference type="Proteomes" id="UP000009022">
    <property type="component" value="Unassembled WGS sequence"/>
</dbReference>
<dbReference type="PANTHER" id="PTHR11849:SF191">
    <property type="entry name" value="ECDYSONE-INDUCED PROTEIN 74EF ISOFORM B"/>
    <property type="match status" value="1"/>
</dbReference>
<dbReference type="eggNOG" id="KOG3804">
    <property type="taxonomic scope" value="Eukaryota"/>
</dbReference>
<dbReference type="InParanoid" id="B3S711"/>
<dbReference type="Pfam" id="PF00178">
    <property type="entry name" value="Ets"/>
    <property type="match status" value="1"/>
</dbReference>
<dbReference type="HOGENOM" id="CLU_1148520_0_0_1"/>
<dbReference type="PRINTS" id="PR00454">
    <property type="entry name" value="ETSDOMAIN"/>
</dbReference>
<dbReference type="GO" id="GO:0030154">
    <property type="term" value="P:cell differentiation"/>
    <property type="evidence" value="ECO:0000318"/>
    <property type="project" value="GO_Central"/>
</dbReference>
<feature type="region of interest" description="Disordered" evidence="4">
    <location>
        <begin position="87"/>
        <end position="127"/>
    </location>
</feature>
<evidence type="ECO:0000256" key="3">
    <source>
        <dbReference type="RuleBase" id="RU004019"/>
    </source>
</evidence>
<accession>B3S711</accession>
<organism evidence="6 7">
    <name type="scientific">Trichoplax adhaerens</name>
    <name type="common">Trichoplax reptans</name>
    <dbReference type="NCBI Taxonomy" id="10228"/>
    <lineage>
        <taxon>Eukaryota</taxon>
        <taxon>Metazoa</taxon>
        <taxon>Placozoa</taxon>
        <taxon>Uniplacotomia</taxon>
        <taxon>Trichoplacea</taxon>
        <taxon>Trichoplacidae</taxon>
        <taxon>Trichoplax</taxon>
    </lineage>
</organism>
<keyword evidence="2 3" id="KW-0238">DNA-binding</keyword>
<comment type="similarity">
    <text evidence="1 3">Belongs to the ETS family.</text>
</comment>
<gene>
    <name evidence="6" type="ORF">TRIADDRAFT_38199</name>
</gene>
<dbReference type="KEGG" id="tad:TRIADDRAFT_38199"/>
<dbReference type="InterPro" id="IPR036390">
    <property type="entry name" value="WH_DNA-bd_sf"/>
</dbReference>
<comment type="subcellular location">
    <subcellularLocation>
        <location evidence="3">Nucleus</location>
    </subcellularLocation>
</comment>
<dbReference type="OrthoDB" id="8196042at2759"/>
<dbReference type="PANTHER" id="PTHR11849">
    <property type="entry name" value="ETS"/>
    <property type="match status" value="1"/>
</dbReference>
<dbReference type="GO" id="GO:0005634">
    <property type="term" value="C:nucleus"/>
    <property type="evidence" value="ECO:0000318"/>
    <property type="project" value="GO_Central"/>
</dbReference>
<evidence type="ECO:0000256" key="4">
    <source>
        <dbReference type="SAM" id="MobiDB-lite"/>
    </source>
</evidence>
<evidence type="ECO:0000256" key="2">
    <source>
        <dbReference type="ARBA" id="ARBA00023125"/>
    </source>
</evidence>
<dbReference type="CTD" id="6757218"/>
<feature type="domain" description="ETS" evidence="5">
    <location>
        <begin position="135"/>
        <end position="216"/>
    </location>
</feature>
<dbReference type="PhylomeDB" id="B3S711"/>
<dbReference type="InterPro" id="IPR000418">
    <property type="entry name" value="Ets_dom"/>
</dbReference>
<dbReference type="GO" id="GO:0000981">
    <property type="term" value="F:DNA-binding transcription factor activity, RNA polymerase II-specific"/>
    <property type="evidence" value="ECO:0000318"/>
    <property type="project" value="GO_Central"/>
</dbReference>
<dbReference type="SUPFAM" id="SSF46785">
    <property type="entry name" value="Winged helix' DNA-binding domain"/>
    <property type="match status" value="1"/>
</dbReference>
<dbReference type="Gene3D" id="1.10.10.10">
    <property type="entry name" value="Winged helix-like DNA-binding domain superfamily/Winged helix DNA-binding domain"/>
    <property type="match status" value="1"/>
</dbReference>
<feature type="compositionally biased region" description="Low complexity" evidence="4">
    <location>
        <begin position="94"/>
        <end position="106"/>
    </location>
</feature>
<sequence>MAIYSPPVINDIHLHQYDENSSENSSNVWNYSDQDSDSDHGYDSYNNLNDTVTGQNRRYPDNGFQFHMDTMENTSFTTSDSFFNPLPPNDFSEYDPSSEGPSSPDSIYGGNNEIKKPIKDNRRRKKFKGEASQPLTLWEYILMNLIAPESKEFVKWSNEANGEFIIKDSKLLAESWGIHKCKQPTTYENLSRSLRYYYGEKILEKVQHRRLMYRFIKREQFNNSKQRYLNLKRKRPILSKTF</sequence>
<dbReference type="SMART" id="SM00413">
    <property type="entry name" value="ETS"/>
    <property type="match status" value="1"/>
</dbReference>
<evidence type="ECO:0000313" key="6">
    <source>
        <dbReference type="EMBL" id="EDV21405.1"/>
    </source>
</evidence>
<proteinExistence type="inferred from homology"/>
<name>B3S711_TRIAD</name>
<dbReference type="GO" id="GO:0043565">
    <property type="term" value="F:sequence-specific DNA binding"/>
    <property type="evidence" value="ECO:0007669"/>
    <property type="project" value="InterPro"/>
</dbReference>
<dbReference type="RefSeq" id="XP_002116005.1">
    <property type="nucleotide sequence ID" value="XM_002115969.1"/>
</dbReference>
<dbReference type="PROSITE" id="PS50061">
    <property type="entry name" value="ETS_DOMAIN_3"/>
    <property type="match status" value="1"/>
</dbReference>
<keyword evidence="7" id="KW-1185">Reference proteome</keyword>
<dbReference type="GO" id="GO:0006357">
    <property type="term" value="P:regulation of transcription by RNA polymerase II"/>
    <property type="evidence" value="ECO:0000318"/>
    <property type="project" value="GO_Central"/>
</dbReference>
<evidence type="ECO:0000256" key="1">
    <source>
        <dbReference type="ARBA" id="ARBA00005562"/>
    </source>
</evidence>
<dbReference type="EMBL" id="DS985253">
    <property type="protein sequence ID" value="EDV21405.1"/>
    <property type="molecule type" value="Genomic_DNA"/>
</dbReference>
<dbReference type="InterPro" id="IPR046328">
    <property type="entry name" value="ETS_fam"/>
</dbReference>
<keyword evidence="3" id="KW-0539">Nucleus</keyword>
<feature type="compositionally biased region" description="Polar residues" evidence="4">
    <location>
        <begin position="44"/>
        <end position="56"/>
    </location>
</feature>
<dbReference type="OMA" id="DTMENTS"/>
<dbReference type="STRING" id="10228.B3S711"/>
<dbReference type="GeneID" id="6757218"/>